<proteinExistence type="predicted"/>
<organism evidence="1 2">
    <name type="scientific">Chryseolinea lacunae</name>
    <dbReference type="NCBI Taxonomy" id="2801331"/>
    <lineage>
        <taxon>Bacteria</taxon>
        <taxon>Pseudomonadati</taxon>
        <taxon>Bacteroidota</taxon>
        <taxon>Cytophagia</taxon>
        <taxon>Cytophagales</taxon>
        <taxon>Fulvivirgaceae</taxon>
        <taxon>Chryseolinea</taxon>
    </lineage>
</organism>
<dbReference type="Pfam" id="PF14391">
    <property type="entry name" value="DUF4421"/>
    <property type="match status" value="1"/>
</dbReference>
<reference evidence="1 2" key="1">
    <citation type="submission" date="2021-01" db="EMBL/GenBank/DDBJ databases">
        <title>Chryseolinea sp. Jin1 Genome sequencing and assembly.</title>
        <authorList>
            <person name="Kim I."/>
        </authorList>
    </citation>
    <scope>NUCLEOTIDE SEQUENCE [LARGE SCALE GENOMIC DNA]</scope>
    <source>
        <strain evidence="1 2">Jin1</strain>
    </source>
</reference>
<protein>
    <submittedName>
        <fullName evidence="1">DUF4421 domain-containing protein</fullName>
    </submittedName>
</protein>
<dbReference type="Proteomes" id="UP000613030">
    <property type="component" value="Unassembled WGS sequence"/>
</dbReference>
<dbReference type="RefSeq" id="WP_202007127.1">
    <property type="nucleotide sequence ID" value="NZ_JAERRB010000001.1"/>
</dbReference>
<keyword evidence="2" id="KW-1185">Reference proteome</keyword>
<sequence length="348" mass="39423">MTTLSPSVHILSSRRLLRIVVVFGITLLSVCETQAQQHDTAYYSSYVNQITGRFYFSKKYTLLRFRNFTEGYSFSYRPNTTLNMGVGATYRWATLNLAYGFGFLNPDTGKGKTKYLDLQFHSYGRKILTDVFGQFYKGFYLAGSDIDAGDNYLRPDLRVNMIGASSQYIFNHERFSYRAAFLQNEYQKKSAGTVIAGIEAYYGIVRADSSIVPSSLDKPVATGNADRMRFFEIGPNVGYAYSVVIDRHFFLTGSFSVSFDYSTSRIFENDGYRNVDGFSPNTFFRVFGGYNSKVWAITANYVNNGVHLPTGGSGQLIMNTGNVRLNFVYRFQPSRKTKKYLKVIDNVG</sequence>
<evidence type="ECO:0000313" key="2">
    <source>
        <dbReference type="Proteomes" id="UP000613030"/>
    </source>
</evidence>
<dbReference type="EMBL" id="JAERRB010000001">
    <property type="protein sequence ID" value="MBL0740101.1"/>
    <property type="molecule type" value="Genomic_DNA"/>
</dbReference>
<name>A0ABS1KKW5_9BACT</name>
<evidence type="ECO:0000313" key="1">
    <source>
        <dbReference type="EMBL" id="MBL0740101.1"/>
    </source>
</evidence>
<comment type="caution">
    <text evidence="1">The sequence shown here is derived from an EMBL/GenBank/DDBJ whole genome shotgun (WGS) entry which is preliminary data.</text>
</comment>
<accession>A0ABS1KKW5</accession>
<dbReference type="InterPro" id="IPR025535">
    <property type="entry name" value="DUF4421"/>
</dbReference>
<gene>
    <name evidence="1" type="ORF">JI741_02670</name>
</gene>